<sequence>MSEPTAKESIIGKLLDAPVKPGKVVWISVRPERRSPVKPLTEVDAIQNRGLAGDHYKGTPSSTRHVTLIQAEHLAAVSSFMNIPDLDPGLVRRNIVVKGINLLALKDKQFYVGEALLEMTGLCHPCSQMEEILGEGGYNAMRGHGGITARIIKGGKIRVGDEVYVKAGK</sequence>
<comment type="caution">
    <text evidence="2">The sequence shown here is derived from an EMBL/GenBank/DDBJ whole genome shotgun (WGS) entry which is preliminary data.</text>
</comment>
<dbReference type="EMBL" id="JAUKPO010000040">
    <property type="protein sequence ID" value="MDO1450996.1"/>
    <property type="molecule type" value="Genomic_DNA"/>
</dbReference>
<organism evidence="2 3">
    <name type="scientific">Rhodocytophaga aerolata</name>
    <dbReference type="NCBI Taxonomy" id="455078"/>
    <lineage>
        <taxon>Bacteria</taxon>
        <taxon>Pseudomonadati</taxon>
        <taxon>Bacteroidota</taxon>
        <taxon>Cytophagia</taxon>
        <taxon>Cytophagales</taxon>
        <taxon>Rhodocytophagaceae</taxon>
        <taxon>Rhodocytophaga</taxon>
    </lineage>
</organism>
<dbReference type="InterPro" id="IPR052716">
    <property type="entry name" value="MOSC_domain"/>
</dbReference>
<feature type="domain" description="MOSC" evidence="1">
    <location>
        <begin position="38"/>
        <end position="166"/>
    </location>
</feature>
<proteinExistence type="predicted"/>
<dbReference type="InterPro" id="IPR005302">
    <property type="entry name" value="MoCF_Sase_C"/>
</dbReference>
<dbReference type="InterPro" id="IPR011037">
    <property type="entry name" value="Pyrv_Knase-like_insert_dom_sf"/>
</dbReference>
<reference evidence="2" key="1">
    <citation type="submission" date="2023-07" db="EMBL/GenBank/DDBJ databases">
        <title>The genome sequence of Rhodocytophaga aerolata KACC 12507.</title>
        <authorList>
            <person name="Zhang X."/>
        </authorList>
    </citation>
    <scope>NUCLEOTIDE SEQUENCE</scope>
    <source>
        <strain evidence="2">KACC 12507</strain>
    </source>
</reference>
<dbReference type="PROSITE" id="PS51340">
    <property type="entry name" value="MOSC"/>
    <property type="match status" value="1"/>
</dbReference>
<dbReference type="SUPFAM" id="SSF50800">
    <property type="entry name" value="PK beta-barrel domain-like"/>
    <property type="match status" value="1"/>
</dbReference>
<evidence type="ECO:0000259" key="1">
    <source>
        <dbReference type="PROSITE" id="PS51340"/>
    </source>
</evidence>
<protein>
    <submittedName>
        <fullName evidence="2">MOSC domain-containing protein</fullName>
    </submittedName>
</protein>
<dbReference type="Gene3D" id="2.40.33.20">
    <property type="entry name" value="PK beta-barrel domain-like"/>
    <property type="match status" value="1"/>
</dbReference>
<dbReference type="PANTHER" id="PTHR36930:SF1">
    <property type="entry name" value="MOSC DOMAIN-CONTAINING PROTEIN"/>
    <property type="match status" value="1"/>
</dbReference>
<evidence type="ECO:0000313" key="3">
    <source>
        <dbReference type="Proteomes" id="UP001168528"/>
    </source>
</evidence>
<dbReference type="Proteomes" id="UP001168528">
    <property type="component" value="Unassembled WGS sequence"/>
</dbReference>
<name>A0ABT8RFV6_9BACT</name>
<accession>A0ABT8RFV6</accession>
<gene>
    <name evidence="2" type="ORF">Q0590_32275</name>
</gene>
<keyword evidence="3" id="KW-1185">Reference proteome</keyword>
<dbReference type="RefSeq" id="WP_302041796.1">
    <property type="nucleotide sequence ID" value="NZ_JAUKPO010000040.1"/>
</dbReference>
<evidence type="ECO:0000313" key="2">
    <source>
        <dbReference type="EMBL" id="MDO1450996.1"/>
    </source>
</evidence>
<dbReference type="PANTHER" id="PTHR36930">
    <property type="entry name" value="METAL-SULFUR CLUSTER BIOSYNTHESIS PROTEINS YUAD-RELATED"/>
    <property type="match status" value="1"/>
</dbReference>
<dbReference type="Pfam" id="PF03473">
    <property type="entry name" value="MOSC"/>
    <property type="match status" value="1"/>
</dbReference>